<evidence type="ECO:0000259" key="10">
    <source>
        <dbReference type="Pfam" id="PF05506"/>
    </source>
</evidence>
<dbReference type="InterPro" id="IPR017767">
    <property type="entry name" value="PC-PLC"/>
</dbReference>
<evidence type="ECO:0000313" key="12">
    <source>
        <dbReference type="Proteomes" id="UP001303001"/>
    </source>
</evidence>
<feature type="domain" description="Bacterial phospholipase C C-terminal" evidence="10">
    <location>
        <begin position="595"/>
        <end position="656"/>
    </location>
</feature>
<evidence type="ECO:0000256" key="3">
    <source>
        <dbReference type="ARBA" id="ARBA00012018"/>
    </source>
</evidence>
<dbReference type="EC" id="3.1.4.3" evidence="3"/>
<dbReference type="InterPro" id="IPR007312">
    <property type="entry name" value="Phosphoesterase"/>
</dbReference>
<feature type="compositionally biased region" description="Basic residues" evidence="8">
    <location>
        <begin position="664"/>
        <end position="675"/>
    </location>
</feature>
<evidence type="ECO:0000259" key="9">
    <source>
        <dbReference type="Pfam" id="PF00561"/>
    </source>
</evidence>
<dbReference type="PROSITE" id="PS51318">
    <property type="entry name" value="TAT"/>
    <property type="match status" value="1"/>
</dbReference>
<evidence type="ECO:0000313" key="11">
    <source>
        <dbReference type="EMBL" id="WNM40160.1"/>
    </source>
</evidence>
<keyword evidence="6" id="KW-0843">Virulence</keyword>
<dbReference type="NCBIfam" id="TIGR03396">
    <property type="entry name" value="PC_PLC"/>
    <property type="match status" value="1"/>
</dbReference>
<dbReference type="EMBL" id="CP134876">
    <property type="protein sequence ID" value="WNM40160.1"/>
    <property type="molecule type" value="Genomic_DNA"/>
</dbReference>
<dbReference type="Proteomes" id="UP001303001">
    <property type="component" value="Chromosome"/>
</dbReference>
<keyword evidence="5" id="KW-0378">Hydrolase</keyword>
<evidence type="ECO:0000256" key="4">
    <source>
        <dbReference type="ARBA" id="ARBA00022512"/>
    </source>
</evidence>
<evidence type="ECO:0000256" key="5">
    <source>
        <dbReference type="ARBA" id="ARBA00022801"/>
    </source>
</evidence>
<accession>A0ABY9ZYA1</accession>
<dbReference type="InterPro" id="IPR029058">
    <property type="entry name" value="AB_hydrolase_fold"/>
</dbReference>
<dbReference type="SUPFAM" id="SSF53474">
    <property type="entry name" value="alpha/beta-Hydrolases"/>
    <property type="match status" value="1"/>
</dbReference>
<evidence type="ECO:0000256" key="8">
    <source>
        <dbReference type="SAM" id="MobiDB-lite"/>
    </source>
</evidence>
<comment type="subcellular location">
    <subcellularLocation>
        <location evidence="1">Secreted</location>
        <location evidence="1">Cell wall</location>
    </subcellularLocation>
</comment>
<dbReference type="InterPro" id="IPR008475">
    <property type="entry name" value="PLipase_C_C"/>
</dbReference>
<dbReference type="Pfam" id="PF04185">
    <property type="entry name" value="Phosphoesterase"/>
    <property type="match status" value="1"/>
</dbReference>
<feature type="region of interest" description="Disordered" evidence="8">
    <location>
        <begin position="664"/>
        <end position="742"/>
    </location>
</feature>
<name>A0ABY9ZYA1_9ACTN</name>
<feature type="region of interest" description="Disordered" evidence="8">
    <location>
        <begin position="483"/>
        <end position="502"/>
    </location>
</feature>
<evidence type="ECO:0000256" key="7">
    <source>
        <dbReference type="ARBA" id="ARBA00048421"/>
    </source>
</evidence>
<feature type="domain" description="AB hydrolase-1" evidence="9">
    <location>
        <begin position="758"/>
        <end position="979"/>
    </location>
</feature>
<keyword evidence="4" id="KW-0964">Secreted</keyword>
<evidence type="ECO:0000256" key="2">
    <source>
        <dbReference type="ARBA" id="ARBA00009717"/>
    </source>
</evidence>
<reference evidence="11 12" key="1">
    <citation type="submission" date="2023-09" db="EMBL/GenBank/DDBJ databases">
        <title>Micromonospora halotolerans DSM 45598 genome sequence.</title>
        <authorList>
            <person name="Mo P."/>
        </authorList>
    </citation>
    <scope>NUCLEOTIDE SEQUENCE [LARGE SCALE GENOMIC DNA]</scope>
    <source>
        <strain evidence="11 12">DSM 45598</strain>
    </source>
</reference>
<comment type="similarity">
    <text evidence="2">Belongs to the bacterial phospholipase C family.</text>
</comment>
<keyword evidence="4" id="KW-0134">Cell wall</keyword>
<comment type="catalytic activity">
    <reaction evidence="7">
        <text>a 1,2-diacyl-sn-glycero-3-phosphocholine + H2O = phosphocholine + a 1,2-diacyl-sn-glycerol + H(+)</text>
        <dbReference type="Rhea" id="RHEA:10604"/>
        <dbReference type="ChEBI" id="CHEBI:15377"/>
        <dbReference type="ChEBI" id="CHEBI:15378"/>
        <dbReference type="ChEBI" id="CHEBI:17815"/>
        <dbReference type="ChEBI" id="CHEBI:57643"/>
        <dbReference type="ChEBI" id="CHEBI:295975"/>
        <dbReference type="EC" id="3.1.4.3"/>
    </reaction>
    <physiologicalReaction direction="left-to-right" evidence="7">
        <dbReference type="Rhea" id="RHEA:10605"/>
    </physiologicalReaction>
</comment>
<proteinExistence type="inferred from homology"/>
<dbReference type="RefSeq" id="WP_313722147.1">
    <property type="nucleotide sequence ID" value="NZ_CP134876.1"/>
</dbReference>
<dbReference type="Pfam" id="PF05506">
    <property type="entry name" value="PLipase_C_C"/>
    <property type="match status" value="2"/>
</dbReference>
<dbReference type="InterPro" id="IPR000073">
    <property type="entry name" value="AB_hydrolase_1"/>
</dbReference>
<evidence type="ECO:0000256" key="1">
    <source>
        <dbReference type="ARBA" id="ARBA00004191"/>
    </source>
</evidence>
<gene>
    <name evidence="11" type="ORF">RMN56_02010</name>
</gene>
<sequence length="994" mass="108977">MASVDRRNFLKMMSAPVAAAALPVDFSKALAIPANNRTGSIEDVEHVIFLMQENRSFDHFFGTLRGVRGFADPHPVTLPSGRSVWHQPNGSADLLPFRPEVPDLGQTFLPDPPHGWADTHGAWNGGRYDRWVPNKGVVTMTHHTRGDLPYHFALADAFTVCDNYHCSVLASTDPNRYHMWTGWVGNDGKGGGPVIDNAEAGYDWSTYPERLERAGVSWKVYQDVGLGLTADGYWGWTGDPFIGNYGDNSLLYFHQYQNARPGTPLADRAKTGTEISKQDRSPEALLADFRRDVANGTLPQVSWIVAPEAYSEHPNWGPDYGAWYMSQVVDILASHPEVWSKMALFVTYDEEGGFFDHLVPPTPPQSRAEGLSTVPTTNEIFPGDGRRAAGPYGLGVRVPMIVVSPWTRGGWVNSQVFDHTSLIRFLEARFAKGRADLVESNITPWRRAVVGDLTSAFDFRTPNASPRVTLPDTADLKPVDLTRQPDEVPVPPADPRLPGQERGVRPARALPYTLHVDGRATGTSFQLDFRNSGGVAGVFGVRSADPAQAPRTYTVEPGKQVSDTWDATAGYDLEVHGPNGFFRRFTGGAGAGIDVRARYDERDHHVGLTLVNRGAKRVEVAVADRYSSRRTRLSLKPGEAASPSWSLSRAHGWYDLHCDRLRGPRVHGPLRRSRRERQAQHQRPGHGRPDLILVASRGDRPPRAGRAVTSGSGAASPIRRGCSLAGPSGRSLSPHRTSGRGPHMTISHLTVGHGPHRVLALHGWFGSAEGWGWLPELIDAERFTWAFPDYRGYGARRDVAGEHTIAEIARDALELADSLGWDSFSVVGHSMGGSAAQRVLADAPGRVTRLVGISPVPASGVPFDLQGWTLFDGAATNPANRRAIIDLTTGNRLSGRWLDDMVRFSLAHSTPKAFGAYLTAWARTDFTDEVKGNPVPALAVVGEHDPALGADTMRETWLRHYPNARLEVLANAGHYAMYETPVRLVTVLEEFLGR</sequence>
<dbReference type="PANTHER" id="PTHR31956">
    <property type="entry name" value="NON-SPECIFIC PHOSPHOLIPASE C4-RELATED"/>
    <property type="match status" value="1"/>
</dbReference>
<dbReference type="Gene3D" id="3.40.50.1820">
    <property type="entry name" value="alpha/beta hydrolase"/>
    <property type="match status" value="1"/>
</dbReference>
<protein>
    <recommendedName>
        <fullName evidence="3">phospholipase C</fullName>
        <ecNumber evidence="3">3.1.4.3</ecNumber>
    </recommendedName>
</protein>
<dbReference type="PANTHER" id="PTHR31956:SF1">
    <property type="entry name" value="NON-SPECIFIC PHOSPHOLIPASE C1"/>
    <property type="match status" value="1"/>
</dbReference>
<keyword evidence="12" id="KW-1185">Reference proteome</keyword>
<dbReference type="InterPro" id="IPR017850">
    <property type="entry name" value="Alkaline_phosphatase_core_sf"/>
</dbReference>
<evidence type="ECO:0000256" key="6">
    <source>
        <dbReference type="ARBA" id="ARBA00023026"/>
    </source>
</evidence>
<dbReference type="Gene3D" id="3.40.720.10">
    <property type="entry name" value="Alkaline Phosphatase, subunit A"/>
    <property type="match status" value="2"/>
</dbReference>
<dbReference type="Pfam" id="PF00561">
    <property type="entry name" value="Abhydrolase_1"/>
    <property type="match status" value="1"/>
</dbReference>
<dbReference type="InterPro" id="IPR006311">
    <property type="entry name" value="TAT_signal"/>
</dbReference>
<organism evidence="11 12">
    <name type="scientific">Micromonospora halotolerans</name>
    <dbReference type="NCBI Taxonomy" id="709879"/>
    <lineage>
        <taxon>Bacteria</taxon>
        <taxon>Bacillati</taxon>
        <taxon>Actinomycetota</taxon>
        <taxon>Actinomycetes</taxon>
        <taxon>Micromonosporales</taxon>
        <taxon>Micromonosporaceae</taxon>
        <taxon>Micromonospora</taxon>
    </lineage>
</organism>
<dbReference type="CDD" id="cd16014">
    <property type="entry name" value="PLC"/>
    <property type="match status" value="1"/>
</dbReference>
<feature type="domain" description="Bacterial phospholipase C C-terminal" evidence="10">
    <location>
        <begin position="506"/>
        <end position="587"/>
    </location>
</feature>